<dbReference type="AlphaFoldDB" id="A0A848P8V7"/>
<dbReference type="Proteomes" id="UP000575469">
    <property type="component" value="Unassembled WGS sequence"/>
</dbReference>
<evidence type="ECO:0000313" key="1">
    <source>
        <dbReference type="EMBL" id="NMV41056.1"/>
    </source>
</evidence>
<evidence type="ECO:0000313" key="2">
    <source>
        <dbReference type="Proteomes" id="UP000575469"/>
    </source>
</evidence>
<dbReference type="EMBL" id="JABBZM010000028">
    <property type="protein sequence ID" value="NMV41056.1"/>
    <property type="molecule type" value="Genomic_DNA"/>
</dbReference>
<protein>
    <recommendedName>
        <fullName evidence="3">DUF2946 domain-containing protein</fullName>
    </recommendedName>
</protein>
<organism evidence="1 2">
    <name type="scientific">Ralstonia insidiosa</name>
    <dbReference type="NCBI Taxonomy" id="190721"/>
    <lineage>
        <taxon>Bacteria</taxon>
        <taxon>Pseudomonadati</taxon>
        <taxon>Pseudomonadota</taxon>
        <taxon>Betaproteobacteria</taxon>
        <taxon>Burkholderiales</taxon>
        <taxon>Burkholderiaceae</taxon>
        <taxon>Ralstonia</taxon>
    </lineage>
</organism>
<name>A0A848P8V7_9RALS</name>
<accession>A0A848P8V7</accession>
<comment type="caution">
    <text evidence="1">The sequence shown here is derived from an EMBL/GenBank/DDBJ whole genome shotgun (WGS) entry which is preliminary data.</text>
</comment>
<proteinExistence type="predicted"/>
<gene>
    <name evidence="1" type="ORF">HGR00_24380</name>
</gene>
<evidence type="ECO:0008006" key="3">
    <source>
        <dbReference type="Google" id="ProtNLM"/>
    </source>
</evidence>
<sequence>MNPLWRMLMIVLLAVALPARGLPMASMQMHGAVGLPGLSTAHDVVQAEKGHPCHITGDGHAQSGSDCTDTAPCVSFCAVIGALSSPAMPLGAKGMHILVPAQEPVYISAVPVPLERPPRARSI</sequence>
<reference evidence="1 2" key="1">
    <citation type="submission" date="2020-04" db="EMBL/GenBank/DDBJ databases">
        <title>Ralstonia insidiosa genome sequencing and assembly.</title>
        <authorList>
            <person name="Martins R.C.R."/>
            <person name="Perdigao-Neto L.V."/>
            <person name="Levin A.S.S."/>
            <person name="Costa S.F."/>
        </authorList>
    </citation>
    <scope>NUCLEOTIDE SEQUENCE [LARGE SCALE GENOMIC DNA]</scope>
    <source>
        <strain evidence="1 2">5047</strain>
    </source>
</reference>